<dbReference type="PIRSF" id="PIRSF000728">
    <property type="entry name" value="NAGK"/>
    <property type="match status" value="1"/>
</dbReference>
<dbReference type="InterPro" id="IPR036393">
    <property type="entry name" value="AceGlu_kinase-like_sf"/>
</dbReference>
<dbReference type="eggNOG" id="arCOG00862">
    <property type="taxonomic scope" value="Archaea"/>
</dbReference>
<dbReference type="InterPro" id="IPR037528">
    <property type="entry name" value="ArgB"/>
</dbReference>
<evidence type="ECO:0000256" key="3">
    <source>
        <dbReference type="ARBA" id="ARBA00022605"/>
    </source>
</evidence>
<feature type="site" description="Transition state stabilizer" evidence="8">
    <location>
        <position position="25"/>
    </location>
</feature>
<reference evidence="10 11" key="1">
    <citation type="journal article" date="2015" name="Appl. Environ. Microbiol.">
        <title>The Geoglobus acetivorans genome: Fe(III) reduction, acetate utilization, autotrophic growth, and degradation of aromatic compounds in a hyperthermophilic archaeon.</title>
        <authorList>
            <person name="Mardanov A.V."/>
            <person name="Slododkina G.B."/>
            <person name="Slobodkin A.I."/>
            <person name="Beletsky A.V."/>
            <person name="Gavrilov S.N."/>
            <person name="Kublanov I.V."/>
            <person name="Bonch-Osmolovskaya E.A."/>
            <person name="Skryabin K.G."/>
            <person name="Ravin N.V."/>
        </authorList>
    </citation>
    <scope>NUCLEOTIDE SEQUENCE [LARGE SCALE GENOMIC DNA]</scope>
    <source>
        <strain evidence="10 11">SBH6</strain>
    </source>
</reference>
<dbReference type="STRING" id="565033.GACE_0517"/>
<evidence type="ECO:0000313" key="10">
    <source>
        <dbReference type="EMBL" id="AIY89570.1"/>
    </source>
</evidence>
<organism evidence="10 11">
    <name type="scientific">Geoglobus acetivorans</name>
    <dbReference type="NCBI Taxonomy" id="565033"/>
    <lineage>
        <taxon>Archaea</taxon>
        <taxon>Methanobacteriati</taxon>
        <taxon>Methanobacteriota</taxon>
        <taxon>Archaeoglobi</taxon>
        <taxon>Archaeoglobales</taxon>
        <taxon>Archaeoglobaceae</taxon>
        <taxon>Geoglobus</taxon>
    </lineage>
</organism>
<keyword evidence="3 8" id="KW-0028">Amino-acid biosynthesis</keyword>
<protein>
    <recommendedName>
        <fullName evidence="8">Acetylglutamate kinase</fullName>
        <ecNumber evidence="8">2.7.2.8</ecNumber>
    </recommendedName>
    <alternativeName>
        <fullName evidence="8">N-acetyl-L-glutamate 5-phosphotransferase</fullName>
    </alternativeName>
    <alternativeName>
        <fullName evidence="8">NAG kinase</fullName>
        <shortName evidence="8">NAGK</shortName>
    </alternativeName>
</protein>
<dbReference type="InterPro" id="IPR041727">
    <property type="entry name" value="NAGK-C"/>
</dbReference>
<dbReference type="SUPFAM" id="SSF53633">
    <property type="entry name" value="Carbamate kinase-like"/>
    <property type="match status" value="1"/>
</dbReference>
<dbReference type="GO" id="GO:0005524">
    <property type="term" value="F:ATP binding"/>
    <property type="evidence" value="ECO:0007669"/>
    <property type="project" value="UniProtKB-UniRule"/>
</dbReference>
<dbReference type="InterPro" id="IPR001057">
    <property type="entry name" value="Glu/AcGlu_kinase"/>
</dbReference>
<dbReference type="UniPathway" id="UPA00068">
    <property type="reaction ID" value="UER00107"/>
</dbReference>
<dbReference type="RefSeq" id="WP_048090929.1">
    <property type="nucleotide sequence ID" value="NZ_CP009552.1"/>
</dbReference>
<dbReference type="PANTHER" id="PTHR23342">
    <property type="entry name" value="N-ACETYLGLUTAMATE SYNTHASE"/>
    <property type="match status" value="1"/>
</dbReference>
<feature type="binding site" evidence="8">
    <location>
        <position position="185"/>
    </location>
    <ligand>
        <name>substrate</name>
    </ligand>
</feature>
<dbReference type="GO" id="GO:0003991">
    <property type="term" value="F:acetylglutamate kinase activity"/>
    <property type="evidence" value="ECO:0007669"/>
    <property type="project" value="UniProtKB-UniRule"/>
</dbReference>
<comment type="similarity">
    <text evidence="8">Belongs to the acetylglutamate kinase family. ArgB subfamily.</text>
</comment>
<feature type="site" description="Transition state stabilizer" evidence="8">
    <location>
        <position position="248"/>
    </location>
</feature>
<feature type="binding site" evidence="8">
    <location>
        <begin position="60"/>
        <end position="61"/>
    </location>
    <ligand>
        <name>substrate</name>
    </ligand>
</feature>
<evidence type="ECO:0000256" key="5">
    <source>
        <dbReference type="ARBA" id="ARBA00022741"/>
    </source>
</evidence>
<dbReference type="Pfam" id="PF00696">
    <property type="entry name" value="AA_kinase"/>
    <property type="match status" value="1"/>
</dbReference>
<name>A0A0A7GBZ0_GEOAI</name>
<dbReference type="KEGG" id="gac:GACE_0517"/>
<evidence type="ECO:0000313" key="11">
    <source>
        <dbReference type="Proteomes" id="UP000030624"/>
    </source>
</evidence>
<keyword evidence="8" id="KW-0963">Cytoplasm</keyword>
<comment type="subcellular location">
    <subcellularLocation>
        <location evidence="8">Cytoplasm</location>
    </subcellularLocation>
</comment>
<dbReference type="PRINTS" id="PR00474">
    <property type="entry name" value="GLU5KINASE"/>
</dbReference>
<keyword evidence="5 8" id="KW-0547">Nucleotide-binding</keyword>
<keyword evidence="4 8" id="KW-0808">Transferase</keyword>
<dbReference type="EC" id="2.7.2.8" evidence="8"/>
<comment type="pathway">
    <text evidence="1 8">Amino-acid biosynthesis; L-arginine biosynthesis; N(2)-acetyl-L-ornithine from L-glutamate: step 2/4.</text>
</comment>
<dbReference type="HAMAP" id="MF_00082">
    <property type="entry name" value="ArgB"/>
    <property type="match status" value="1"/>
</dbReference>
<keyword evidence="2 8" id="KW-0055">Arginine biosynthesis</keyword>
<accession>A0A0A7GBZ0</accession>
<sequence length="290" mass="31680">MEKVSTLLEALPYIKEFHGQTMVIKIGGHAMVSDERLEQTVRDIMLLYFVGIKPVVVHGGGPEISEKMEKFGIKPKFIDGLRITDEDTIEIVEMVLDGKINSKIISYFIKNGAKAVGISGKDGLLVIARKKKVKKRIGESEVEVDLGYVGETEYVNPRILEILIDNGFIPVISPVAADLNGNIYNMNADVVAGDVAGALRAKKMIMLTDVNGIYRDVNDESSFISKMSAKELENLLKAGMLSGGMIPKAEAALNALKSGVEKVHIINGSIEHSILLELFTKEGIGTMVHR</sequence>
<dbReference type="InterPro" id="IPR004662">
    <property type="entry name" value="AcgluKinase_fam"/>
</dbReference>
<evidence type="ECO:0000256" key="4">
    <source>
        <dbReference type="ARBA" id="ARBA00022679"/>
    </source>
</evidence>
<evidence type="ECO:0000256" key="6">
    <source>
        <dbReference type="ARBA" id="ARBA00022777"/>
    </source>
</evidence>
<keyword evidence="7 8" id="KW-0067">ATP-binding</keyword>
<dbReference type="HOGENOM" id="CLU_053680_0_0_2"/>
<evidence type="ECO:0000256" key="2">
    <source>
        <dbReference type="ARBA" id="ARBA00022571"/>
    </source>
</evidence>
<dbReference type="Proteomes" id="UP000030624">
    <property type="component" value="Chromosome"/>
</dbReference>
<dbReference type="InterPro" id="IPR001048">
    <property type="entry name" value="Asp/Glu/Uridylate_kinase"/>
</dbReference>
<feature type="domain" description="Aspartate/glutamate/uridylate kinase" evidence="9">
    <location>
        <begin position="21"/>
        <end position="267"/>
    </location>
</feature>
<dbReference type="GO" id="GO:0042450">
    <property type="term" value="P:L-arginine biosynthetic process via ornithine"/>
    <property type="evidence" value="ECO:0007669"/>
    <property type="project" value="UniProtKB-UniRule"/>
</dbReference>
<comment type="function">
    <text evidence="8">Catalyzes the ATP-dependent phosphorylation of N-acetyl-L-glutamate.</text>
</comment>
<dbReference type="CDD" id="cd04250">
    <property type="entry name" value="AAK_NAGK-C"/>
    <property type="match status" value="1"/>
</dbReference>
<dbReference type="NCBIfam" id="TIGR00761">
    <property type="entry name" value="argB"/>
    <property type="match status" value="1"/>
</dbReference>
<evidence type="ECO:0000256" key="8">
    <source>
        <dbReference type="HAMAP-Rule" id="MF_00082"/>
    </source>
</evidence>
<dbReference type="PANTHER" id="PTHR23342:SF0">
    <property type="entry name" value="N-ACETYLGLUTAMATE SYNTHASE, MITOCHONDRIAL"/>
    <property type="match status" value="1"/>
</dbReference>
<dbReference type="FunFam" id="3.40.1160.10:FF:000004">
    <property type="entry name" value="Acetylglutamate kinase"/>
    <property type="match status" value="1"/>
</dbReference>
<dbReference type="GeneID" id="24797121"/>
<feature type="binding site" evidence="8">
    <location>
        <position position="82"/>
    </location>
    <ligand>
        <name>substrate</name>
    </ligand>
</feature>
<comment type="catalytic activity">
    <reaction evidence="8">
        <text>N-acetyl-L-glutamate + ATP = N-acetyl-L-glutamyl 5-phosphate + ADP</text>
        <dbReference type="Rhea" id="RHEA:14629"/>
        <dbReference type="ChEBI" id="CHEBI:30616"/>
        <dbReference type="ChEBI" id="CHEBI:44337"/>
        <dbReference type="ChEBI" id="CHEBI:57936"/>
        <dbReference type="ChEBI" id="CHEBI:456216"/>
        <dbReference type="EC" id="2.7.2.8"/>
    </reaction>
</comment>
<dbReference type="EMBL" id="CP009552">
    <property type="protein sequence ID" value="AIY89570.1"/>
    <property type="molecule type" value="Genomic_DNA"/>
</dbReference>
<dbReference type="AlphaFoldDB" id="A0A0A7GBZ0"/>
<dbReference type="GO" id="GO:0005737">
    <property type="term" value="C:cytoplasm"/>
    <property type="evidence" value="ECO:0007669"/>
    <property type="project" value="UniProtKB-SubCell"/>
</dbReference>
<evidence type="ECO:0000256" key="1">
    <source>
        <dbReference type="ARBA" id="ARBA00004828"/>
    </source>
</evidence>
<proteinExistence type="inferred from homology"/>
<dbReference type="Gene3D" id="3.40.1160.10">
    <property type="entry name" value="Acetylglutamate kinase-like"/>
    <property type="match status" value="1"/>
</dbReference>
<evidence type="ECO:0000259" key="9">
    <source>
        <dbReference type="Pfam" id="PF00696"/>
    </source>
</evidence>
<keyword evidence="6 8" id="KW-0418">Kinase</keyword>
<evidence type="ECO:0000256" key="7">
    <source>
        <dbReference type="ARBA" id="ARBA00022840"/>
    </source>
</evidence>
<gene>
    <name evidence="8" type="primary">argB</name>
    <name evidence="10" type="ORF">GACE_0517</name>
</gene>